<dbReference type="AlphaFoldDB" id="A0A4Q9LYM4"/>
<feature type="region of interest" description="Disordered" evidence="1">
    <location>
        <begin position="137"/>
        <end position="180"/>
    </location>
</feature>
<evidence type="ECO:0000256" key="1">
    <source>
        <dbReference type="SAM" id="MobiDB-lite"/>
    </source>
</evidence>
<dbReference type="EMBL" id="PITK01000445">
    <property type="protein sequence ID" value="TBU13397.1"/>
    <property type="molecule type" value="Genomic_DNA"/>
</dbReference>
<feature type="compositionally biased region" description="Basic and acidic residues" evidence="1">
    <location>
        <begin position="151"/>
        <end position="167"/>
    </location>
</feature>
<dbReference type="VEuPathDB" id="MicrosporidiaDB:CWI38_0445p0020"/>
<dbReference type="Proteomes" id="UP000292282">
    <property type="component" value="Unassembled WGS sequence"/>
</dbReference>
<evidence type="ECO:0000313" key="2">
    <source>
        <dbReference type="EMBL" id="TBU13397.1"/>
    </source>
</evidence>
<sequence>MLFNQQVNRVLCKLDQNRINNNIVVTTYSLAERTLIQPSILPEFDNDNSLRILNLESSNIQKIHNNQKAKAGIDNRITTDAESWNNKPDDIVKKYHKTFLKRLQISYGCRGIHLIDSVYNDFGQFLFIDEENLSGNKSRRAPGKSLGKGIKKLEIHEEPTSSSKTRDTPGILRLTNGNEI</sequence>
<proteinExistence type="predicted"/>
<organism evidence="2 3">
    <name type="scientific">Hamiltosporidium tvaerminnensis</name>
    <dbReference type="NCBI Taxonomy" id="1176355"/>
    <lineage>
        <taxon>Eukaryota</taxon>
        <taxon>Fungi</taxon>
        <taxon>Fungi incertae sedis</taxon>
        <taxon>Microsporidia</taxon>
        <taxon>Dubosqiidae</taxon>
        <taxon>Hamiltosporidium</taxon>
    </lineage>
</organism>
<comment type="caution">
    <text evidence="2">The sequence shown here is derived from an EMBL/GenBank/DDBJ whole genome shotgun (WGS) entry which is preliminary data.</text>
</comment>
<accession>A0A4Q9LYM4</accession>
<name>A0A4Q9LYM4_9MICR</name>
<protein>
    <submittedName>
        <fullName evidence="2">Uncharacterized protein</fullName>
    </submittedName>
</protein>
<gene>
    <name evidence="2" type="ORF">CWI38_0445p0020</name>
</gene>
<reference evidence="2 3" key="1">
    <citation type="submission" date="2017-12" db="EMBL/GenBank/DDBJ databases">
        <authorList>
            <person name="Pombert J.-F."/>
            <person name="Haag K.L."/>
            <person name="Ebert D."/>
        </authorList>
    </citation>
    <scope>NUCLEOTIDE SEQUENCE [LARGE SCALE GENOMIC DNA]</scope>
    <source>
        <strain evidence="2">IL-G-3</strain>
    </source>
</reference>
<keyword evidence="3" id="KW-1185">Reference proteome</keyword>
<evidence type="ECO:0000313" key="3">
    <source>
        <dbReference type="Proteomes" id="UP000292282"/>
    </source>
</evidence>